<keyword evidence="2" id="KW-0732">Signal</keyword>
<dbReference type="EMBL" id="MEWZ01000021">
    <property type="protein sequence ID" value="OGC86499.1"/>
    <property type="molecule type" value="Genomic_DNA"/>
</dbReference>
<gene>
    <name evidence="3" type="ORF">A2949_02625</name>
</gene>
<keyword evidence="1" id="KW-1133">Transmembrane helix</keyword>
<keyword evidence="1" id="KW-0472">Membrane</keyword>
<dbReference type="AlphaFoldDB" id="A0A1F4XXU1"/>
<organism evidence="3 4">
    <name type="scientific">Candidatus Adlerbacteria bacterium RIFCSPLOWO2_01_FULL_54_21b</name>
    <dbReference type="NCBI Taxonomy" id="1797245"/>
    <lineage>
        <taxon>Bacteria</taxon>
        <taxon>Candidatus Adleribacteriota</taxon>
    </lineage>
</organism>
<evidence type="ECO:0000256" key="1">
    <source>
        <dbReference type="SAM" id="Phobius"/>
    </source>
</evidence>
<feature type="signal peptide" evidence="2">
    <location>
        <begin position="1"/>
        <end position="19"/>
    </location>
</feature>
<sequence>MKKALTLAVLYTFPLVAFAQTPTNLIGLISFAGDVANRLIPLLIAVALVVFFWGLVLYIWGGGGEKAPKAKDVMVAGLLGLFVMVSVWGIIRIAQNTFGVNNNQIPNIPQVPQR</sequence>
<dbReference type="Proteomes" id="UP000178585">
    <property type="component" value="Unassembled WGS sequence"/>
</dbReference>
<evidence type="ECO:0008006" key="5">
    <source>
        <dbReference type="Google" id="ProtNLM"/>
    </source>
</evidence>
<reference evidence="3 4" key="1">
    <citation type="journal article" date="2016" name="Nat. Commun.">
        <title>Thousands of microbial genomes shed light on interconnected biogeochemical processes in an aquifer system.</title>
        <authorList>
            <person name="Anantharaman K."/>
            <person name="Brown C.T."/>
            <person name="Hug L.A."/>
            <person name="Sharon I."/>
            <person name="Castelle C.J."/>
            <person name="Probst A.J."/>
            <person name="Thomas B.C."/>
            <person name="Singh A."/>
            <person name="Wilkins M.J."/>
            <person name="Karaoz U."/>
            <person name="Brodie E.L."/>
            <person name="Williams K.H."/>
            <person name="Hubbard S.S."/>
            <person name="Banfield J.F."/>
        </authorList>
    </citation>
    <scope>NUCLEOTIDE SEQUENCE [LARGE SCALE GENOMIC DNA]</scope>
</reference>
<feature type="chain" id="PRO_5009515469" description="Conjugal transfer protein TrbC" evidence="2">
    <location>
        <begin position="20"/>
        <end position="114"/>
    </location>
</feature>
<name>A0A1F4XXU1_9BACT</name>
<feature type="transmembrane region" description="Helical" evidence="1">
    <location>
        <begin position="39"/>
        <end position="61"/>
    </location>
</feature>
<comment type="caution">
    <text evidence="3">The sequence shown here is derived from an EMBL/GenBank/DDBJ whole genome shotgun (WGS) entry which is preliminary data.</text>
</comment>
<evidence type="ECO:0000256" key="2">
    <source>
        <dbReference type="SAM" id="SignalP"/>
    </source>
</evidence>
<accession>A0A1F4XXU1</accession>
<protein>
    <recommendedName>
        <fullName evidence="5">Conjugal transfer protein TrbC</fullName>
    </recommendedName>
</protein>
<dbReference type="STRING" id="1797245.A2949_02625"/>
<proteinExistence type="predicted"/>
<evidence type="ECO:0000313" key="4">
    <source>
        <dbReference type="Proteomes" id="UP000178585"/>
    </source>
</evidence>
<feature type="transmembrane region" description="Helical" evidence="1">
    <location>
        <begin position="73"/>
        <end position="91"/>
    </location>
</feature>
<evidence type="ECO:0000313" key="3">
    <source>
        <dbReference type="EMBL" id="OGC86499.1"/>
    </source>
</evidence>
<keyword evidence="1" id="KW-0812">Transmembrane</keyword>